<dbReference type="InterPro" id="IPR002885">
    <property type="entry name" value="PPR_rpt"/>
</dbReference>
<protein>
    <recommendedName>
        <fullName evidence="5">Pentacotripeptide-repeat region of PRORP domain-containing protein</fullName>
    </recommendedName>
</protein>
<reference evidence="4" key="1">
    <citation type="journal article" date="2013" name="Science">
        <title>The Amborella genome and the evolution of flowering plants.</title>
        <authorList>
            <consortium name="Amborella Genome Project"/>
        </authorList>
    </citation>
    <scope>NUCLEOTIDE SEQUENCE [LARGE SCALE GENOMIC DNA]</scope>
</reference>
<keyword evidence="1" id="KW-0677">Repeat</keyword>
<evidence type="ECO:0000313" key="3">
    <source>
        <dbReference type="EMBL" id="ERN13166.1"/>
    </source>
</evidence>
<dbReference type="InterPro" id="IPR011990">
    <property type="entry name" value="TPR-like_helical_dom_sf"/>
</dbReference>
<dbReference type="AlphaFoldDB" id="W1PYU9"/>
<evidence type="ECO:0000313" key="4">
    <source>
        <dbReference type="Proteomes" id="UP000017836"/>
    </source>
</evidence>
<dbReference type="InterPro" id="IPR046960">
    <property type="entry name" value="PPR_At4g14850-like_plant"/>
</dbReference>
<sequence>MALGRAGKVDEARQIFDKMVQRDAVSWNSMITGYSLNGQLDEARQLFDIFNGKNVLKLMHGLTVKTGFDGDVVVGTSILNAYTKFRELGAASLFFDTMPVRNEFSWTTMIAAYAQNGRLEEACEIYRLIPKQTVATQTAMISGFSQNGRIIEARKVFDEIPDTNVVTWNAMIAGYAQNGMLDEALDIFCKMPEKNTVSWSAMISGYSQNEQWYEALEMFLELLRSGMVPSHSVYTSAFNACANSGALQLGKQIHSLTVKTGCQFNPFVGNGVITMYAKCDNLEDLSRAFNSMKARDIVSWNSLISGLSQNQLLDDARHVFEKMPHRDTVSWTSMISAYAQAGQSEKALELFREMLGKSSRPNPSTFTIILSSSASLGAIKLGRQTHSFSLKLGFSNDIFVCNSLITMYFKCGSTEAFRVFDEMPDRDLITWNSILAGVDIAMMPEREFLER</sequence>
<dbReference type="Gene3D" id="1.25.40.10">
    <property type="entry name" value="Tetratricopeptide repeat domain"/>
    <property type="match status" value="4"/>
</dbReference>
<feature type="repeat" description="PPR" evidence="2">
    <location>
        <begin position="23"/>
        <end position="57"/>
    </location>
</feature>
<dbReference type="SUPFAM" id="SSF48452">
    <property type="entry name" value="TPR-like"/>
    <property type="match status" value="1"/>
</dbReference>
<evidence type="ECO:0000256" key="2">
    <source>
        <dbReference type="PROSITE-ProRule" id="PRU00708"/>
    </source>
</evidence>
<proteinExistence type="predicted"/>
<evidence type="ECO:0000256" key="1">
    <source>
        <dbReference type="ARBA" id="ARBA00022737"/>
    </source>
</evidence>
<name>W1PYU9_AMBTC</name>
<dbReference type="Gramene" id="ERN13166">
    <property type="protein sequence ID" value="ERN13166"/>
    <property type="gene ID" value="AMTR_s00040p00204470"/>
</dbReference>
<gene>
    <name evidence="3" type="ORF">AMTR_s00040p00204470</name>
</gene>
<dbReference type="NCBIfam" id="TIGR00756">
    <property type="entry name" value="PPR"/>
    <property type="match status" value="8"/>
</dbReference>
<feature type="repeat" description="PPR" evidence="2">
    <location>
        <begin position="164"/>
        <end position="198"/>
    </location>
</feature>
<dbReference type="EMBL" id="KI392591">
    <property type="protein sequence ID" value="ERN13166.1"/>
    <property type="molecule type" value="Genomic_DNA"/>
</dbReference>
<dbReference type="PROSITE" id="PS51375">
    <property type="entry name" value="PPR"/>
    <property type="match status" value="6"/>
</dbReference>
<dbReference type="GO" id="GO:0003723">
    <property type="term" value="F:RNA binding"/>
    <property type="evidence" value="ECO:0007669"/>
    <property type="project" value="InterPro"/>
</dbReference>
<dbReference type="eggNOG" id="KOG4197">
    <property type="taxonomic scope" value="Eukaryota"/>
</dbReference>
<organism evidence="3 4">
    <name type="scientific">Amborella trichopoda</name>
    <dbReference type="NCBI Taxonomy" id="13333"/>
    <lineage>
        <taxon>Eukaryota</taxon>
        <taxon>Viridiplantae</taxon>
        <taxon>Streptophyta</taxon>
        <taxon>Embryophyta</taxon>
        <taxon>Tracheophyta</taxon>
        <taxon>Spermatophyta</taxon>
        <taxon>Magnoliopsida</taxon>
        <taxon>Amborellales</taxon>
        <taxon>Amborellaceae</taxon>
        <taxon>Amborella</taxon>
    </lineage>
</organism>
<evidence type="ECO:0008006" key="5">
    <source>
        <dbReference type="Google" id="ProtNLM"/>
    </source>
</evidence>
<accession>W1PYU9</accession>
<feature type="repeat" description="PPR" evidence="2">
    <location>
        <begin position="296"/>
        <end position="326"/>
    </location>
</feature>
<feature type="repeat" description="PPR" evidence="2">
    <location>
        <begin position="102"/>
        <end position="136"/>
    </location>
</feature>
<dbReference type="HOGENOM" id="CLU_002706_30_3_1"/>
<feature type="repeat" description="PPR" evidence="2">
    <location>
        <begin position="327"/>
        <end position="361"/>
    </location>
</feature>
<dbReference type="Pfam" id="PF13041">
    <property type="entry name" value="PPR_2"/>
    <property type="match status" value="1"/>
</dbReference>
<dbReference type="GO" id="GO:0009451">
    <property type="term" value="P:RNA modification"/>
    <property type="evidence" value="ECO:0007669"/>
    <property type="project" value="InterPro"/>
</dbReference>
<dbReference type="OMA" id="PRTHIFQ"/>
<feature type="repeat" description="PPR" evidence="2">
    <location>
        <begin position="199"/>
        <end position="229"/>
    </location>
</feature>
<dbReference type="Proteomes" id="UP000017836">
    <property type="component" value="Unassembled WGS sequence"/>
</dbReference>
<dbReference type="Pfam" id="PF01535">
    <property type="entry name" value="PPR"/>
    <property type="match status" value="8"/>
</dbReference>
<dbReference type="FunFam" id="1.25.40.10:FF:000442">
    <property type="entry name" value="Pentatricopeptide repeat-containing protein At3g49710"/>
    <property type="match status" value="1"/>
</dbReference>
<keyword evidence="4" id="KW-1185">Reference proteome</keyword>
<dbReference type="PANTHER" id="PTHR47926">
    <property type="entry name" value="PENTATRICOPEPTIDE REPEAT-CONTAINING PROTEIN"/>
    <property type="match status" value="1"/>
</dbReference>
<dbReference type="FunFam" id="1.25.40.10:FF:002130">
    <property type="entry name" value="Pentatricopeptide repeat-containing protein mitochondrial"/>
    <property type="match status" value="1"/>
</dbReference>